<reference evidence="1" key="1">
    <citation type="journal article" date="2015" name="Nature">
        <title>rRNA introns, odd ribosomes, and small enigmatic genomes across a large radiation of phyla.</title>
        <authorList>
            <person name="Brown C.T."/>
            <person name="Hug L.A."/>
            <person name="Thomas B.C."/>
            <person name="Sharon I."/>
            <person name="Castelle C.J."/>
            <person name="Singh A."/>
            <person name="Wilkins M.J."/>
            <person name="Williams K.H."/>
            <person name="Banfield J.F."/>
        </authorList>
    </citation>
    <scope>NUCLEOTIDE SEQUENCE [LARGE SCALE GENOMIC DNA]</scope>
</reference>
<dbReference type="AlphaFoldDB" id="A0A0G0JUD5"/>
<evidence type="ECO:0000313" key="1">
    <source>
        <dbReference type="EMBL" id="KKQ71098.1"/>
    </source>
</evidence>
<gene>
    <name evidence="1" type="ORF">US91_C0001G0025</name>
</gene>
<name>A0A0G0JUD5_9BACT</name>
<proteinExistence type="predicted"/>
<accession>A0A0G0JUD5</accession>
<organism evidence="1 2">
    <name type="scientific">Candidatus Falkowbacteria bacterium GW2011_GWE1_38_31</name>
    <dbReference type="NCBI Taxonomy" id="1618638"/>
    <lineage>
        <taxon>Bacteria</taxon>
        <taxon>Candidatus Falkowiibacteriota</taxon>
    </lineage>
</organism>
<comment type="caution">
    <text evidence="1">The sequence shown here is derived from an EMBL/GenBank/DDBJ whole genome shotgun (WGS) entry which is preliminary data.</text>
</comment>
<dbReference type="Proteomes" id="UP000034022">
    <property type="component" value="Unassembled WGS sequence"/>
</dbReference>
<evidence type="ECO:0000313" key="2">
    <source>
        <dbReference type="Proteomes" id="UP000034022"/>
    </source>
</evidence>
<dbReference type="EMBL" id="LBUU01000001">
    <property type="protein sequence ID" value="KKQ71098.1"/>
    <property type="molecule type" value="Genomic_DNA"/>
</dbReference>
<sequence length="34" mass="3873">MGREKVKSRGYQNGYHGSIFENIKGYRLSLIALS</sequence>
<protein>
    <submittedName>
        <fullName evidence="1">Uncharacterized protein</fullName>
    </submittedName>
</protein>